<feature type="region of interest" description="Disordered" evidence="2">
    <location>
        <begin position="105"/>
        <end position="132"/>
    </location>
</feature>
<dbReference type="CDD" id="cd00159">
    <property type="entry name" value="RhoGAP"/>
    <property type="match status" value="1"/>
</dbReference>
<dbReference type="PANTHER" id="PTHR15228:SF25">
    <property type="entry name" value="F-BAR DOMAIN-CONTAINING PROTEIN"/>
    <property type="match status" value="1"/>
</dbReference>
<dbReference type="STRING" id="246404.A0A507F513"/>
<dbReference type="OrthoDB" id="79452at2759"/>
<keyword evidence="1" id="KW-0343">GTPase activation</keyword>
<feature type="region of interest" description="Disordered" evidence="2">
    <location>
        <begin position="2134"/>
        <end position="2201"/>
    </location>
</feature>
<feature type="region of interest" description="Disordered" evidence="2">
    <location>
        <begin position="483"/>
        <end position="551"/>
    </location>
</feature>
<comment type="caution">
    <text evidence="4">The sequence shown here is derived from an EMBL/GenBank/DDBJ whole genome shotgun (WGS) entry which is preliminary data.</text>
</comment>
<reference evidence="4 5" key="1">
    <citation type="journal article" date="2019" name="Sci. Rep.">
        <title>Comparative genomics of chytrid fungi reveal insights into the obligate biotrophic and pathogenic lifestyle of Synchytrium endobioticum.</title>
        <authorList>
            <person name="van de Vossenberg B.T.L.H."/>
            <person name="Warris S."/>
            <person name="Nguyen H.D.T."/>
            <person name="van Gent-Pelzer M.P.E."/>
            <person name="Joly D.L."/>
            <person name="van de Geest H.C."/>
            <person name="Bonants P.J.M."/>
            <person name="Smith D.S."/>
            <person name="Levesque C.A."/>
            <person name="van der Lee T.A.J."/>
        </authorList>
    </citation>
    <scope>NUCLEOTIDE SEQUENCE [LARGE SCALE GENOMIC DNA]</scope>
    <source>
        <strain evidence="4 5">CBS 675.73</strain>
    </source>
</reference>
<dbReference type="Gene3D" id="1.10.555.10">
    <property type="entry name" value="Rho GTPase activation protein"/>
    <property type="match status" value="2"/>
</dbReference>
<evidence type="ECO:0000256" key="2">
    <source>
        <dbReference type="SAM" id="MobiDB-lite"/>
    </source>
</evidence>
<dbReference type="Proteomes" id="UP000320333">
    <property type="component" value="Unassembled WGS sequence"/>
</dbReference>
<evidence type="ECO:0000313" key="5">
    <source>
        <dbReference type="Proteomes" id="UP000320333"/>
    </source>
</evidence>
<feature type="compositionally biased region" description="Low complexity" evidence="2">
    <location>
        <begin position="484"/>
        <end position="495"/>
    </location>
</feature>
<feature type="compositionally biased region" description="Low complexity" evidence="2">
    <location>
        <begin position="203"/>
        <end position="216"/>
    </location>
</feature>
<feature type="compositionally biased region" description="Pro residues" evidence="2">
    <location>
        <begin position="596"/>
        <end position="618"/>
    </location>
</feature>
<protein>
    <recommendedName>
        <fullName evidence="3">Rho-GAP domain-containing protein</fullName>
    </recommendedName>
</protein>
<feature type="region of interest" description="Disordered" evidence="2">
    <location>
        <begin position="1747"/>
        <end position="1776"/>
    </location>
</feature>
<feature type="region of interest" description="Disordered" evidence="2">
    <location>
        <begin position="850"/>
        <end position="915"/>
    </location>
</feature>
<feature type="region of interest" description="Disordered" evidence="2">
    <location>
        <begin position="1423"/>
        <end position="1444"/>
    </location>
</feature>
<sequence length="2201" mass="229383">MSRALLPEKHLFDLIEFYQRKGSKFCTFSKLAQPKPSAMTRADEETETGPDTGTEAAAMAGKHSVGLVGPGSTPAADSAAQSNDAPPAIQSEAVVHAGLHSLAYSETQPSNSPAKHLSNQPVKDQTPLGPASNSLESLLTAAIASNHLQNSSSDVLAGSPLVESDGPTPVSVLPNPILSTLKSSHELSSPTVASPNLPSALTQASNPSSNPASALESLLAPSQALASAPLAPNQKPIMPKPSLPDLIVSLSQVPVHPSSVLTPLTELHVLSPAATFPSPTAQITTAPSTAPQSASALESLLAPSVAANEALASARIDGSAPPPPTKNVSVKPSLSSLVAVALSQVTGPSTATMSAEYLQVTGASALESLLAPSLTATDASASSKSKAVSTAVPAIHSATLSDIAVTKSHVSVAAGSATVSPLHDGSISRETTVSAVISASSSTISATTPITLPNSSAAASVSTAPAIRPPSVRLQPSLSRLTVQHQLQQQNQSAQSPALESPRLVKELPQVPPTYSDLSSAPSMLSSGIGSSNASVPGPVEEAALSTPSSNSFTIHSVSESVEPVFLPEAKSLMQPQVMQHHVAKGVPESTHSPQQSPPQLPPQPPSTPQPQPQPAVVPPLSANIPVTAATATVTFPEYQSGIVPAGSLGVSSLKPDFELPVRGIHDFLYPKDPLHASLTAQISSWPVTKSGFLFRRDLNTVLRSNSHAAAAGNASNYSSLFPSVRPTTSTLSNLSTNSANSANGGGSGSGKFGRGFMNMLAGGSASGAGGGNSSGRRGTVGSVGVDLSQQGVYMDARSPSIASTLSYNGLSGGGTLVEDEEDWALYYVEVRGRYMVFYLVLLGIAGPSGNSVNGSSGGQPETVLEKEEDELEAKNGKRSSGIFGQQQPQQQQPQQNQQHGSSGRRGSQFSFSTVKEKPQMGLNKIFSEFTNISRRTKAAAQILYNQNLKRPSSSADFRLRVTNHSPIPPATSLSGGSSGPGVGGFGGNGDRAMSGGGVDHRRLSTDSGRSLWSTLSPNDIKNAPRMLIHYIPLHLSSFEYVFTRGSVATPNLSTHSQMFSTFTDLPSPPPATNLPTHLSLCVRVGIPSPLDTNPSGKEERLMLDIVDELTWDWNPNTPTGAVATSTDTISSGHSIGLFGSPKPSATVKKAELDEWVSAVKAVSLLSFDPMVSTYGVWEQQQLQAMSRVATSGSGVGVSNRASSASIGSLAGGSGNGISGGGAGFIQRSLTRLSFGMGASEKRANTGSPTLVAGTLQSPAEVASVGWWHTSGGGMGANAAAGGASSSNTSLRLGRRGSFSAQEFPGIMNPDMSIYSTSPSAHAGGEMLQHKGSFPKIFTRGSGAVSAGVSGGSKADISEAESLKTELKIGLSSPKRLISDEQAGLAAANGQNARLRGPHAFKPWEPSPLSPPLAPGMIKTASGFSWRDRGKSDPPIYDPKSTFSTDDVAAGEQPAMPLPNGEDLQIGRKRAMSHGVAVPGDFGAPVSSSADGRKFFHLFNKKDKEGSDGVAGSHGASVALPAAGKPPLDENVYVAPSKPVPTRPSLLPFGFGSKSGMKRAEKNTGVNLGIKRNATIRSNASSLRKVVAKGNKDVKRESVGTFASANGTYRSGLEWTGDVPLIVRKCVRLIEEIGLETEGIYRISGSMLTIQKLERLFENDPTRVHLHAPSYSRNLASLNIPFIADSPRRRAGSRLSLTDTISSSRSSLDAEALSALAATGPMSKIIEMGGSSRVGVVRSGPAASSGTALLLGSGSPSLEQSRGRKPRKAGELPNSADLGSGAIYDNDVHVVTGVLKSYLRKGMAPRKEPVTTFEQYEAFVAAAVITDWTERMTAIQDIVHQLPTENFETLRFICQHLKRVASFESANKMTVKNLSIIFGPTMLRPPPHLDSLQRSMSDMPNQVSIMDTLIDYADWVFGPIEFESQDPEMEIDESVGARSQLSPRASMISEDESFAPLNFNKRSSRNPFWHRQRLSDGEKDSIADVLDLIPLEDSSSRIPDDSIRGSIDGSQHGGMDFGEYGIDDSDYPDDDDYFNETLGDGIAAASFVLPPMSTAKASSLKPSLEDISVKDDAASISAASAAEGVNTVAGMSRQIDDKKARRRGHIVSAVLLDSVNKIVISNQTGLMNELRDLVDDQTTGGPSSQGSIPVSPSSSVCGTGSVKSSVSRRKKLSTASSSFSNAAAASASQQQAAGDSVHHVI</sequence>
<dbReference type="PANTHER" id="PTHR15228">
    <property type="entry name" value="SPERMATHECAL PHYSIOLOGY VARIANT"/>
    <property type="match status" value="1"/>
</dbReference>
<feature type="region of interest" description="Disordered" evidence="2">
    <location>
        <begin position="33"/>
        <end position="58"/>
    </location>
</feature>
<feature type="compositionally biased region" description="Low complexity" evidence="2">
    <location>
        <begin position="1747"/>
        <end position="1758"/>
    </location>
</feature>
<dbReference type="GO" id="GO:0005096">
    <property type="term" value="F:GTPase activator activity"/>
    <property type="evidence" value="ECO:0007669"/>
    <property type="project" value="UniProtKB-KW"/>
</dbReference>
<feature type="region of interest" description="Disordered" evidence="2">
    <location>
        <begin position="578"/>
        <end position="620"/>
    </location>
</feature>
<evidence type="ECO:0000259" key="3">
    <source>
        <dbReference type="PROSITE" id="PS50238"/>
    </source>
</evidence>
<keyword evidence="5" id="KW-1185">Reference proteome</keyword>
<name>A0A507F513_9FUNG</name>
<feature type="compositionally biased region" description="Low complexity" evidence="2">
    <location>
        <begin position="886"/>
        <end position="913"/>
    </location>
</feature>
<dbReference type="EMBL" id="QEAP01000282">
    <property type="protein sequence ID" value="TPX70506.1"/>
    <property type="molecule type" value="Genomic_DNA"/>
</dbReference>
<accession>A0A507F513</accession>
<feature type="compositionally biased region" description="Polar residues" evidence="2">
    <location>
        <begin position="187"/>
        <end position="202"/>
    </location>
</feature>
<organism evidence="4 5">
    <name type="scientific">Chytriomyces confervae</name>
    <dbReference type="NCBI Taxonomy" id="246404"/>
    <lineage>
        <taxon>Eukaryota</taxon>
        <taxon>Fungi</taxon>
        <taxon>Fungi incertae sedis</taxon>
        <taxon>Chytridiomycota</taxon>
        <taxon>Chytridiomycota incertae sedis</taxon>
        <taxon>Chytridiomycetes</taxon>
        <taxon>Chytridiales</taxon>
        <taxon>Chytriomycetaceae</taxon>
        <taxon>Chytriomyces</taxon>
    </lineage>
</organism>
<feature type="compositionally biased region" description="Polar residues" evidence="2">
    <location>
        <begin position="105"/>
        <end position="123"/>
    </location>
</feature>
<evidence type="ECO:0000313" key="4">
    <source>
        <dbReference type="EMBL" id="TPX70506.1"/>
    </source>
</evidence>
<dbReference type="Pfam" id="PF00620">
    <property type="entry name" value="RhoGAP"/>
    <property type="match status" value="2"/>
</dbReference>
<evidence type="ECO:0000256" key="1">
    <source>
        <dbReference type="ARBA" id="ARBA00022468"/>
    </source>
</evidence>
<dbReference type="PROSITE" id="PS50238">
    <property type="entry name" value="RHOGAP"/>
    <property type="match status" value="1"/>
</dbReference>
<dbReference type="GO" id="GO:0007165">
    <property type="term" value="P:signal transduction"/>
    <property type="evidence" value="ECO:0007669"/>
    <property type="project" value="InterPro"/>
</dbReference>
<feature type="compositionally biased region" description="Low complexity" evidence="2">
    <location>
        <begin position="516"/>
        <end position="535"/>
    </location>
</feature>
<dbReference type="InterPro" id="IPR051025">
    <property type="entry name" value="RhoGAP"/>
</dbReference>
<gene>
    <name evidence="4" type="ORF">CcCBS67573_g06512</name>
</gene>
<dbReference type="SMART" id="SM00324">
    <property type="entry name" value="RhoGAP"/>
    <property type="match status" value="1"/>
</dbReference>
<feature type="region of interest" description="Disordered" evidence="2">
    <location>
        <begin position="187"/>
        <end position="216"/>
    </location>
</feature>
<feature type="domain" description="Rho-GAP" evidence="3">
    <location>
        <begin position="1611"/>
        <end position="1917"/>
    </location>
</feature>
<feature type="compositionally biased region" description="Low complexity" evidence="2">
    <location>
        <begin position="2140"/>
        <end position="2165"/>
    </location>
</feature>
<feature type="compositionally biased region" description="Low complexity" evidence="2">
    <location>
        <begin position="2173"/>
        <end position="2195"/>
    </location>
</feature>
<dbReference type="SUPFAM" id="SSF48350">
    <property type="entry name" value="GTPase activation domain, GAP"/>
    <property type="match status" value="1"/>
</dbReference>
<dbReference type="InterPro" id="IPR008936">
    <property type="entry name" value="Rho_GTPase_activation_prot"/>
</dbReference>
<proteinExistence type="predicted"/>
<feature type="compositionally biased region" description="Low complexity" evidence="2">
    <location>
        <begin position="49"/>
        <end position="58"/>
    </location>
</feature>
<dbReference type="InterPro" id="IPR000198">
    <property type="entry name" value="RhoGAP_dom"/>
</dbReference>